<dbReference type="OrthoDB" id="2223173at2"/>
<evidence type="ECO:0000313" key="1">
    <source>
        <dbReference type="EMBL" id="KXT90641.1"/>
    </source>
</evidence>
<sequence>MSIQVKNISGLDSYGTSIHTFGGRFEEAASDTVREFNTSLEGEKAEAINAFFEKLNTIQTTVFKDAPKDVMTYGQQVFTFTGELKGLGFSSLAFTDDESITTLTNSLESQQRDEITGVKSKVIQALQQAVDVMGEGDATISNFDSTVDSLILEEVKSRKETHEGIKTAHEKIETDITKSAEIFESLTLLTQNAKAITSIPALNILDAIQRGDLRQDNVNYLDAAYTSDDVEIIKVLISESRYKTKKDYFEKLARAKVNDASLPTTMLIANRLEKAAEKGEVDGLGAFFEVLSNRDVKEVQVYTAKLSSSIDTIVDGLNAKGQSLRKPMPKDYNSKEYEEWLKEEEEAKERLKSLKETSVRYGRLNNILTYMNTEKFGNDRRTVKGVAQENGKIGDYTVSIKRNIKAGSFTSSKTDGEYTFTIQDLGVDRKNGSETISVSSYKEQDQLGKLDKMEELRKQKDRLWMESAYNITKNIVSMKPIAGFVWNMVEAAAATKEEKNLLNLLDDVAKNGTKALSETDFKKYKNLKKASSHVAGGFFEHFEKAQKIQEELEKTDKALLSQEMDVGGTAIKEGNRYKHISGQTRYDFEANLRMADLQQNGLRGYYFRQILKEKPGDIKGAVNDLKTLEEKLNAIEPSGDYTEEVKALFSGDGSMSPEQLGGEKLVKGLREFKNVTQDLGDYKFSYDEYGKNEDLYFNHLVGIGGN</sequence>
<reference evidence="1 2" key="1">
    <citation type="submission" date="2016-01" db="EMBL/GenBank/DDBJ databases">
        <title>Highly variable Streptococcus oralis are common among viridans streptococci isolated from primates.</title>
        <authorList>
            <person name="Denapaite D."/>
            <person name="Rieger M."/>
            <person name="Koendgen S."/>
            <person name="Brueckner R."/>
            <person name="Ochigava I."/>
            <person name="Kappeler P."/>
            <person name="Maetz-Rensing K."/>
            <person name="Leendertz F."/>
            <person name="Hakenbeck R."/>
        </authorList>
    </citation>
    <scope>NUCLEOTIDE SEQUENCE [LARGE SCALE GENOMIC DNA]</scope>
    <source>
        <strain evidence="1 2">DD21</strain>
    </source>
</reference>
<dbReference type="AlphaFoldDB" id="A0A139PKI2"/>
<dbReference type="Proteomes" id="UP000070053">
    <property type="component" value="Unassembled WGS sequence"/>
</dbReference>
<comment type="caution">
    <text evidence="1">The sequence shown here is derived from an EMBL/GenBank/DDBJ whole genome shotgun (WGS) entry which is preliminary data.</text>
</comment>
<dbReference type="EMBL" id="LQZP01000283">
    <property type="protein sequence ID" value="KXT90641.1"/>
    <property type="molecule type" value="Genomic_DNA"/>
</dbReference>
<gene>
    <name evidence="1" type="ORF">SORDD21_01119</name>
</gene>
<name>A0A139PKI2_STROR</name>
<evidence type="ECO:0008006" key="3">
    <source>
        <dbReference type="Google" id="ProtNLM"/>
    </source>
</evidence>
<dbReference type="PATRIC" id="fig|1303.81.peg.1368"/>
<accession>A0A139PKI2</accession>
<protein>
    <recommendedName>
        <fullName evidence="3">LXG domain-containing protein</fullName>
    </recommendedName>
</protein>
<proteinExistence type="predicted"/>
<evidence type="ECO:0000313" key="2">
    <source>
        <dbReference type="Proteomes" id="UP000070053"/>
    </source>
</evidence>
<organism evidence="1 2">
    <name type="scientific">Streptococcus oralis</name>
    <dbReference type="NCBI Taxonomy" id="1303"/>
    <lineage>
        <taxon>Bacteria</taxon>
        <taxon>Bacillati</taxon>
        <taxon>Bacillota</taxon>
        <taxon>Bacilli</taxon>
        <taxon>Lactobacillales</taxon>
        <taxon>Streptococcaceae</taxon>
        <taxon>Streptococcus</taxon>
    </lineage>
</organism>